<dbReference type="InterPro" id="IPR025997">
    <property type="entry name" value="SBP_2_dom"/>
</dbReference>
<accession>A0A9E7C064</accession>
<comment type="similarity">
    <text evidence="2">Belongs to the bacterial solute-binding protein 2 family.</text>
</comment>
<dbReference type="InterPro" id="IPR028082">
    <property type="entry name" value="Peripla_BP_I"/>
</dbReference>
<dbReference type="Gene3D" id="3.40.50.2300">
    <property type="match status" value="2"/>
</dbReference>
<feature type="region of interest" description="Disordered" evidence="3">
    <location>
        <begin position="70"/>
        <end position="91"/>
    </location>
</feature>
<organism evidence="6 7">
    <name type="scientific">Capillimicrobium parvum</name>
    <dbReference type="NCBI Taxonomy" id="2884022"/>
    <lineage>
        <taxon>Bacteria</taxon>
        <taxon>Bacillati</taxon>
        <taxon>Actinomycetota</taxon>
        <taxon>Thermoleophilia</taxon>
        <taxon>Solirubrobacterales</taxon>
        <taxon>Capillimicrobiaceae</taxon>
        <taxon>Capillimicrobium</taxon>
    </lineage>
</organism>
<dbReference type="KEGG" id="sbae:DSM104329_02443"/>
<dbReference type="RefSeq" id="WP_259315727.1">
    <property type="nucleotide sequence ID" value="NZ_CP087164.1"/>
</dbReference>
<comment type="subcellular location">
    <subcellularLocation>
        <location evidence="1">Cell envelope</location>
    </subcellularLocation>
</comment>
<feature type="region of interest" description="Disordered" evidence="3">
    <location>
        <begin position="30"/>
        <end position="56"/>
    </location>
</feature>
<keyword evidence="4" id="KW-0732">Signal</keyword>
<protein>
    <recommendedName>
        <fullName evidence="5">Periplasmic binding protein domain-containing protein</fullName>
    </recommendedName>
</protein>
<dbReference type="InterPro" id="IPR050555">
    <property type="entry name" value="Bact_Solute-Bind_Prot2"/>
</dbReference>
<dbReference type="CDD" id="cd01536">
    <property type="entry name" value="PBP1_ABC_sugar_binding-like"/>
    <property type="match status" value="1"/>
</dbReference>
<feature type="domain" description="Periplasmic binding protein" evidence="5">
    <location>
        <begin position="93"/>
        <end position="361"/>
    </location>
</feature>
<evidence type="ECO:0000256" key="1">
    <source>
        <dbReference type="ARBA" id="ARBA00004196"/>
    </source>
</evidence>
<feature type="chain" id="PRO_5038454925" description="Periplasmic binding protein domain-containing protein" evidence="4">
    <location>
        <begin position="28"/>
        <end position="402"/>
    </location>
</feature>
<evidence type="ECO:0000256" key="3">
    <source>
        <dbReference type="SAM" id="MobiDB-lite"/>
    </source>
</evidence>
<evidence type="ECO:0000259" key="5">
    <source>
        <dbReference type="Pfam" id="PF13407"/>
    </source>
</evidence>
<feature type="signal peptide" evidence="4">
    <location>
        <begin position="1"/>
        <end position="27"/>
    </location>
</feature>
<reference evidence="6" key="1">
    <citation type="journal article" date="2022" name="Int. J. Syst. Evol. Microbiol.">
        <title>Pseudomonas aegrilactucae sp. nov. and Pseudomonas morbosilactucae sp. nov., pathogens causing bacterial rot of lettuce in Japan.</title>
        <authorList>
            <person name="Sawada H."/>
            <person name="Fujikawa T."/>
            <person name="Satou M."/>
        </authorList>
    </citation>
    <scope>NUCLEOTIDE SEQUENCE</scope>
    <source>
        <strain evidence="6">0166_1</strain>
    </source>
</reference>
<gene>
    <name evidence="6" type="ORF">DSM104329_02443</name>
</gene>
<dbReference type="PANTHER" id="PTHR30036:SF7">
    <property type="entry name" value="ABC TRANSPORTER PERIPLASMIC-BINDING PROTEIN YPHF"/>
    <property type="match status" value="1"/>
</dbReference>
<name>A0A9E7C064_9ACTN</name>
<dbReference type="AlphaFoldDB" id="A0A9E7C064"/>
<sequence length="402" mass="41691">MSGWLTSVPRRGAAVAVLLCLPMSVAACGSSDESRTTSSQPTAATTASGDGATQAGGGVVADAQRALDAVSGPTGTFQPPPTEGSTPPKGKTIVVVPFAQSIPGFAAAVKEAKAAAQKLGWQVRVVDGKFSPNAMLAGVRDAVTSKADGVITMGPDCPAIKAALQEAKDANIPVVNIEGHDCDTFDPSAEPLFASTVGYQEGTLQDWLKTVGKLQADWVIAHTKGQAKVLDVFETDAQTLKIVHDAFTEELGKCSGCSVAETVEVTGADFGPKLQQKVQQALLKNPDVNIVFPSGTESLLSAGIAAAVRGSQNKPVSVGWECQDDSKSNFQNGILGACLSYTPGWEAYAAVDALANLIAGKTPRTETGIGVRLVDAEHNQDFVPYEAPVDYKSVYEKAWGVG</sequence>
<dbReference type="GO" id="GO:0030288">
    <property type="term" value="C:outer membrane-bounded periplasmic space"/>
    <property type="evidence" value="ECO:0007669"/>
    <property type="project" value="TreeGrafter"/>
</dbReference>
<evidence type="ECO:0000256" key="4">
    <source>
        <dbReference type="SAM" id="SignalP"/>
    </source>
</evidence>
<dbReference type="SUPFAM" id="SSF53822">
    <property type="entry name" value="Periplasmic binding protein-like I"/>
    <property type="match status" value="1"/>
</dbReference>
<feature type="compositionally biased region" description="Low complexity" evidence="3">
    <location>
        <begin position="36"/>
        <end position="53"/>
    </location>
</feature>
<evidence type="ECO:0000256" key="2">
    <source>
        <dbReference type="ARBA" id="ARBA00007639"/>
    </source>
</evidence>
<dbReference type="EMBL" id="CP087164">
    <property type="protein sequence ID" value="UGS36046.1"/>
    <property type="molecule type" value="Genomic_DNA"/>
</dbReference>
<dbReference type="Proteomes" id="UP001162834">
    <property type="component" value="Chromosome"/>
</dbReference>
<proteinExistence type="inferred from homology"/>
<dbReference type="Pfam" id="PF13407">
    <property type="entry name" value="Peripla_BP_4"/>
    <property type="match status" value="1"/>
</dbReference>
<evidence type="ECO:0000313" key="6">
    <source>
        <dbReference type="EMBL" id="UGS36046.1"/>
    </source>
</evidence>
<evidence type="ECO:0000313" key="7">
    <source>
        <dbReference type="Proteomes" id="UP001162834"/>
    </source>
</evidence>
<dbReference type="GO" id="GO:0030246">
    <property type="term" value="F:carbohydrate binding"/>
    <property type="evidence" value="ECO:0007669"/>
    <property type="project" value="TreeGrafter"/>
</dbReference>
<keyword evidence="7" id="KW-1185">Reference proteome</keyword>
<dbReference type="PANTHER" id="PTHR30036">
    <property type="entry name" value="D-XYLOSE-BINDING PERIPLASMIC PROTEIN"/>
    <property type="match status" value="1"/>
</dbReference>